<organism evidence="2 3">
    <name type="scientific">Actinokineospora auranticolor</name>
    <dbReference type="NCBI Taxonomy" id="155976"/>
    <lineage>
        <taxon>Bacteria</taxon>
        <taxon>Bacillati</taxon>
        <taxon>Actinomycetota</taxon>
        <taxon>Actinomycetes</taxon>
        <taxon>Pseudonocardiales</taxon>
        <taxon>Pseudonocardiaceae</taxon>
        <taxon>Actinokineospora</taxon>
    </lineage>
</organism>
<dbReference type="EMBL" id="PTIX01000010">
    <property type="protein sequence ID" value="PPK66423.1"/>
    <property type="molecule type" value="Genomic_DNA"/>
</dbReference>
<dbReference type="Gene3D" id="2.40.33.20">
    <property type="entry name" value="PK beta-barrel domain-like"/>
    <property type="match status" value="1"/>
</dbReference>
<dbReference type="GO" id="GO:0030151">
    <property type="term" value="F:molybdenum ion binding"/>
    <property type="evidence" value="ECO:0007669"/>
    <property type="project" value="InterPro"/>
</dbReference>
<dbReference type="Proteomes" id="UP000239203">
    <property type="component" value="Unassembled WGS sequence"/>
</dbReference>
<dbReference type="PROSITE" id="PS51340">
    <property type="entry name" value="MOSC"/>
    <property type="match status" value="1"/>
</dbReference>
<evidence type="ECO:0000313" key="3">
    <source>
        <dbReference type="Proteomes" id="UP000239203"/>
    </source>
</evidence>
<evidence type="ECO:0000259" key="1">
    <source>
        <dbReference type="PROSITE" id="PS51340"/>
    </source>
</evidence>
<sequence>MSAAPAKSSDSPPISLDGAALPGSVGAVITVAGLHAYPVKGCAGTALAESAVGPAGLAHDRAFMVVDASGVSRSQRRDPRLAVIHPEATADKLVLRAHSHGEITVPVDLLSPPRPVTMFGDPYRAIDQGDDAAAWFTDVLGSPSRLVRVPLDHDRVATGETPGTSGFADSSAIHLLSLESYDDLRTRLPAVPLDRFRPNIVITGVFPYAEDSLRTCRIGDVALGYTKPAIRCAVTVVNQRTGTREGPEPLRTLATYRRTPDGIAFGTKYAVTTPGTIAVGDELKPLTWA</sequence>
<dbReference type="PANTHER" id="PTHR14237:SF19">
    <property type="entry name" value="MITOCHONDRIAL AMIDOXIME REDUCING COMPONENT 1"/>
    <property type="match status" value="1"/>
</dbReference>
<reference evidence="2 3" key="1">
    <citation type="submission" date="2018-02" db="EMBL/GenBank/DDBJ databases">
        <title>Genomic Encyclopedia of Archaeal and Bacterial Type Strains, Phase II (KMG-II): from individual species to whole genera.</title>
        <authorList>
            <person name="Goeker M."/>
        </authorList>
    </citation>
    <scope>NUCLEOTIDE SEQUENCE [LARGE SCALE GENOMIC DNA]</scope>
    <source>
        <strain evidence="2 3">YU 961-1</strain>
    </source>
</reference>
<dbReference type="InterPro" id="IPR005302">
    <property type="entry name" value="MoCF_Sase_C"/>
</dbReference>
<feature type="domain" description="MOSC" evidence="1">
    <location>
        <begin position="144"/>
        <end position="286"/>
    </location>
</feature>
<keyword evidence="3" id="KW-1185">Reference proteome</keyword>
<dbReference type="PANTHER" id="PTHR14237">
    <property type="entry name" value="MOLYBDOPTERIN COFACTOR SULFURASE MOSC"/>
    <property type="match status" value="1"/>
</dbReference>
<dbReference type="GO" id="GO:0003824">
    <property type="term" value="F:catalytic activity"/>
    <property type="evidence" value="ECO:0007669"/>
    <property type="project" value="InterPro"/>
</dbReference>
<name>A0A2S6GMM4_9PSEU</name>
<proteinExistence type="predicted"/>
<gene>
    <name evidence="2" type="ORF">CLV40_110127</name>
</gene>
<dbReference type="InterPro" id="IPR005303">
    <property type="entry name" value="MOCOS_middle"/>
</dbReference>
<accession>A0A2S6GMM4</accession>
<protein>
    <recommendedName>
        <fullName evidence="1">MOSC domain-containing protein</fullName>
    </recommendedName>
</protein>
<dbReference type="GO" id="GO:0030170">
    <property type="term" value="F:pyridoxal phosphate binding"/>
    <property type="evidence" value="ECO:0007669"/>
    <property type="project" value="InterPro"/>
</dbReference>
<dbReference type="InterPro" id="IPR011037">
    <property type="entry name" value="Pyrv_Knase-like_insert_dom_sf"/>
</dbReference>
<dbReference type="AlphaFoldDB" id="A0A2S6GMM4"/>
<comment type="caution">
    <text evidence="2">The sequence shown here is derived from an EMBL/GenBank/DDBJ whole genome shotgun (WGS) entry which is preliminary data.</text>
</comment>
<evidence type="ECO:0000313" key="2">
    <source>
        <dbReference type="EMBL" id="PPK66423.1"/>
    </source>
</evidence>
<dbReference type="Pfam" id="PF03476">
    <property type="entry name" value="MOSC_N"/>
    <property type="match status" value="1"/>
</dbReference>
<dbReference type="Pfam" id="PF03473">
    <property type="entry name" value="MOSC"/>
    <property type="match status" value="1"/>
</dbReference>
<dbReference type="SUPFAM" id="SSF50800">
    <property type="entry name" value="PK beta-barrel domain-like"/>
    <property type="match status" value="1"/>
</dbReference>
<dbReference type="SUPFAM" id="SSF141673">
    <property type="entry name" value="MOSC N-terminal domain-like"/>
    <property type="match status" value="1"/>
</dbReference>